<dbReference type="InterPro" id="IPR003672">
    <property type="entry name" value="CobN/Mg_chltase"/>
</dbReference>
<accession>A0ABX5XUU4</accession>
<feature type="signal peptide" evidence="2">
    <location>
        <begin position="1"/>
        <end position="49"/>
    </location>
</feature>
<evidence type="ECO:0000256" key="2">
    <source>
        <dbReference type="SAM" id="SignalP"/>
    </source>
</evidence>
<dbReference type="EMBL" id="CP036432">
    <property type="protein sequence ID" value="QDV85762.1"/>
    <property type="molecule type" value="Genomic_DNA"/>
</dbReference>
<keyword evidence="4" id="KW-0436">Ligase</keyword>
<keyword evidence="1" id="KW-1133">Transmembrane helix</keyword>
<gene>
    <name evidence="4" type="primary">cobN</name>
    <name evidence="4" type="ORF">TBK1r_47780</name>
</gene>
<dbReference type="CDD" id="cd10150">
    <property type="entry name" value="CobN_like"/>
    <property type="match status" value="1"/>
</dbReference>
<protein>
    <submittedName>
        <fullName evidence="4">Aerobic cobaltochelatase subunit CobN</fullName>
        <ecNumber evidence="4">6.6.1.2</ecNumber>
    </submittedName>
</protein>
<dbReference type="PANTHER" id="PTHR44119:SF4">
    <property type="entry name" value="AEROBIC COBALTOCHELATASE SUBUNIT COBN"/>
    <property type="match status" value="1"/>
</dbReference>
<keyword evidence="5" id="KW-1185">Reference proteome</keyword>
<dbReference type="Pfam" id="PF02514">
    <property type="entry name" value="CobN-Mg_chel"/>
    <property type="match status" value="1"/>
</dbReference>
<organism evidence="4 5">
    <name type="scientific">Stieleria magnilauensis</name>
    <dbReference type="NCBI Taxonomy" id="2527963"/>
    <lineage>
        <taxon>Bacteria</taxon>
        <taxon>Pseudomonadati</taxon>
        <taxon>Planctomycetota</taxon>
        <taxon>Planctomycetia</taxon>
        <taxon>Pirellulales</taxon>
        <taxon>Pirellulaceae</taxon>
        <taxon>Stieleria</taxon>
    </lineage>
</organism>
<reference evidence="4 5" key="1">
    <citation type="submission" date="2019-02" db="EMBL/GenBank/DDBJ databases">
        <title>Deep-cultivation of Planctomycetes and their phenomic and genomic characterization uncovers novel biology.</title>
        <authorList>
            <person name="Wiegand S."/>
            <person name="Jogler M."/>
            <person name="Boedeker C."/>
            <person name="Pinto D."/>
            <person name="Vollmers J."/>
            <person name="Rivas-Marin E."/>
            <person name="Kohn T."/>
            <person name="Peeters S.H."/>
            <person name="Heuer A."/>
            <person name="Rast P."/>
            <person name="Oberbeckmann S."/>
            <person name="Bunk B."/>
            <person name="Jeske O."/>
            <person name="Meyerdierks A."/>
            <person name="Storesund J.E."/>
            <person name="Kallscheuer N."/>
            <person name="Luecker S."/>
            <person name="Lage O.M."/>
            <person name="Pohl T."/>
            <person name="Merkel B.J."/>
            <person name="Hornburger P."/>
            <person name="Mueller R.-W."/>
            <person name="Bruemmer F."/>
            <person name="Labrenz M."/>
            <person name="Spormann A.M."/>
            <person name="Op den Camp H."/>
            <person name="Overmann J."/>
            <person name="Amann R."/>
            <person name="Jetten M.S.M."/>
            <person name="Mascher T."/>
            <person name="Medema M.H."/>
            <person name="Devos D.P."/>
            <person name="Kaster A.-K."/>
            <person name="Ovreas L."/>
            <person name="Rohde M."/>
            <person name="Galperin M.Y."/>
            <person name="Jogler C."/>
        </authorList>
    </citation>
    <scope>NUCLEOTIDE SEQUENCE [LARGE SCALE GENOMIC DNA]</scope>
    <source>
        <strain evidence="4 5">TBK1r</strain>
    </source>
</reference>
<proteinExistence type="predicted"/>
<dbReference type="PANTHER" id="PTHR44119">
    <property type="entry name" value="MAGNESIUM-CHELATASE SUBUNIT CHLH, CHLOROPLASTIC"/>
    <property type="match status" value="1"/>
</dbReference>
<dbReference type="EC" id="6.6.1.2" evidence="4"/>
<dbReference type="GO" id="GO:0051116">
    <property type="term" value="F:cobaltochelatase activity"/>
    <property type="evidence" value="ECO:0007669"/>
    <property type="project" value="UniProtKB-EC"/>
</dbReference>
<feature type="transmembrane region" description="Helical" evidence="1">
    <location>
        <begin position="1346"/>
        <end position="1365"/>
    </location>
</feature>
<keyword evidence="1" id="KW-0472">Membrane</keyword>
<feature type="chain" id="PRO_5047230767" evidence="2">
    <location>
        <begin position="50"/>
        <end position="1371"/>
    </location>
</feature>
<evidence type="ECO:0000259" key="3">
    <source>
        <dbReference type="Pfam" id="PF02514"/>
    </source>
</evidence>
<evidence type="ECO:0000313" key="4">
    <source>
        <dbReference type="EMBL" id="QDV85762.1"/>
    </source>
</evidence>
<sequence length="1371" mass="154083">MVMRSSLSFKYLQSRITILQDVLLHVARRRPLSHIFLVAAMLCSGAASAEDPTIAFIGLHGGVFGVIEPLAVDAGLNVEYIDDNQIATESVDFSRFAIVFTQHLRDESREQLRCLIETGKRDNPRLRIVSISGAAEKMLPELAKSGMIEHDDNVTAYYGNSVENLRRLLIYTNVTFLDRPGNILPAESDTALTGLYHPDHHEMFANVDEFLGWATSQQKTIDNVPRVCIAVHSTHLIFQQRKVVEALIVEFEKQGALAVAMVDYMPTYEADLKEFKPSVVVHPCHSNERVTYRDELGVPHVSALFFRDQSINKWQTSLKGLTSSEMVFQIVGQELLGTIEPQVASGTTKGGGSEEAFLPIPDRIEHLVKRSLAWAKLSMTKPADKKIAFVYYDREMGKAELMRGSATGMFMNAPRSLVKILSRMKNDGYGISELPQTEDQLLAWMQDRGRQIGLWAPAELDRLARSGKAILVPTSQYEAWFNEHVPQAQRETINRYWGPPPGRFLTWKNSGEEFIVIPRIDLGKIVLLPQPLRGEAHDASLVHDLRVPPPHNYLATYFWLQKGFKTDAVVHFGTHGSEFMLPGKPTGLSQHDWPDILLGTIPNINLWVVNNLGESSPVRRRAAAVLIDHLVPPSVNAELSDELLNLHDDIDKWVTLGEGALKDKFRASITQQVREAHLETDLHWTLGDDELISGSQVRDVLAYLHDIHTETTPISLHVFGEPPRDDLLIPYLATCLRKEFLNSLSEVIEVPPEEALSTGDRDKYLRNRGERILKLIVEQSFTPVEAIVSVGGEVPELGLTDSLQDSFELVSRLIDGFRQTPHEIEGLLDALDGRFISPGPGNSADRNPAVLPTGRNMYVMNPEEVPTRPSWELGKQLVDQLLTGERKANGKHPEKIGFTLNSFATFQDYGVMESQIFYLLGVRPRWDARNLVADVELIPLDELGRPRIDVFIDGQSYYRDMLPTRMRLIDKAIRLVASTDEPAQQNWVRRNSLLVQSELEKQGIEPEKAKALSRARIFGNPEGQYGSAGYYYLIEKSGRWDSREELMEVYLSHHRNVYTDGMWGEAAVETYNQQIQGTEIVLRSWSDRTRSPLSNKYTWYHGGSLCLAVKHLAGKEPSFYLSDVRDSDDAGMVQAEDALRKDFRVRLLNRKWIEGMMKEGYAGADQVAVHVSNAMGWQVMRPGSVSDDLWQAVVETYIRDKKNLSIREWFESENPFAYQDMTEVLLETIRKGYWQPDSETIREIAREYAQSVVRHGEGGGLRGGGNIKLEAFVQEVLQAPGNESLKTLASSYAAKANEASIETPSKVGTQSESAKPVANVETIEGTKLVERQRDDVEMPTTALSRFNLIILGLTAVCLGLVLVGYQFRWGA</sequence>
<evidence type="ECO:0000256" key="1">
    <source>
        <dbReference type="SAM" id="Phobius"/>
    </source>
</evidence>
<keyword evidence="1" id="KW-0812">Transmembrane</keyword>
<evidence type="ECO:0000313" key="5">
    <source>
        <dbReference type="Proteomes" id="UP000318081"/>
    </source>
</evidence>
<keyword evidence="2" id="KW-0732">Signal</keyword>
<dbReference type="Proteomes" id="UP000318081">
    <property type="component" value="Chromosome"/>
</dbReference>
<name>A0ABX5XUU4_9BACT</name>
<feature type="domain" description="CobN/magnesium chelatase" evidence="3">
    <location>
        <begin position="160"/>
        <end position="1241"/>
    </location>
</feature>